<keyword evidence="2 4" id="KW-0808">Transferase</keyword>
<dbReference type="PANTHER" id="PTHR43861:SF1">
    <property type="entry name" value="TRANS-ACONITATE 2-METHYLTRANSFERASE"/>
    <property type="match status" value="1"/>
</dbReference>
<dbReference type="EC" id="2.1.1.-" evidence="4"/>
<evidence type="ECO:0000256" key="2">
    <source>
        <dbReference type="ARBA" id="ARBA00022679"/>
    </source>
</evidence>
<evidence type="ECO:0000313" key="5">
    <source>
        <dbReference type="EMBL" id="ELY28392.1"/>
    </source>
</evidence>
<accession>D3SSN7</accession>
<evidence type="ECO:0000313" key="6">
    <source>
        <dbReference type="Proteomes" id="UP000001879"/>
    </source>
</evidence>
<dbReference type="OrthoDB" id="11691at2157"/>
<dbReference type="InterPro" id="IPR041698">
    <property type="entry name" value="Methyltransf_25"/>
</dbReference>
<reference evidence="4" key="4">
    <citation type="submission" date="2016-09" db="EMBL/GenBank/DDBJ databases">
        <authorList>
            <person name="Pfeiffer F."/>
        </authorList>
    </citation>
    <scope>NUCLEOTIDE SEQUENCE</scope>
    <source>
        <strain evidence="4">ATCC 43099</strain>
    </source>
</reference>
<dbReference type="PATRIC" id="fig|547559.17.peg.2683"/>
<evidence type="ECO:0000313" key="7">
    <source>
        <dbReference type="Proteomes" id="UP000011543"/>
    </source>
</evidence>
<dbReference type="EMBL" id="CP001932">
    <property type="protein sequence ID" value="ADD06882.1"/>
    <property type="molecule type" value="Genomic_DNA"/>
</dbReference>
<dbReference type="PaxDb" id="547559-Nmag_3332"/>
<dbReference type="Pfam" id="PF13649">
    <property type="entry name" value="Methyltransf_25"/>
    <property type="match status" value="1"/>
</dbReference>
<dbReference type="CDD" id="cd02440">
    <property type="entry name" value="AdoMet_MTases"/>
    <property type="match status" value="1"/>
</dbReference>
<dbReference type="GO" id="GO:0032259">
    <property type="term" value="P:methylation"/>
    <property type="evidence" value="ECO:0007669"/>
    <property type="project" value="UniProtKB-KW"/>
</dbReference>
<dbReference type="STRING" id="547559.Nmag_3332"/>
<evidence type="ECO:0000259" key="3">
    <source>
        <dbReference type="Pfam" id="PF13649"/>
    </source>
</evidence>
<dbReference type="PANTHER" id="PTHR43861">
    <property type="entry name" value="TRANS-ACONITATE 2-METHYLTRANSFERASE-RELATED"/>
    <property type="match status" value="1"/>
</dbReference>
<reference evidence="6" key="1">
    <citation type="submission" date="2010-02" db="EMBL/GenBank/DDBJ databases">
        <title>Complete sequence of chromosome of Natrialba magadii ATCC 43099.</title>
        <authorList>
            <consortium name="US DOE Joint Genome Institute"/>
            <person name="Lucas S."/>
            <person name="Copeland A."/>
            <person name="Lapidus A."/>
            <person name="Cheng J.-F."/>
            <person name="Bruce D."/>
            <person name="Goodwin L."/>
            <person name="Pitluck S."/>
            <person name="Davenport K."/>
            <person name="Saunders E."/>
            <person name="Detter J.C."/>
            <person name="Han C."/>
            <person name="Tapia R."/>
            <person name="Land M."/>
            <person name="Hauser L."/>
            <person name="Kyrpides N."/>
            <person name="Mikhailova N."/>
            <person name="De Castro R.E."/>
            <person name="Maupin-Furlow J.A."/>
            <person name="Woyke T."/>
        </authorList>
    </citation>
    <scope>NUCLEOTIDE SEQUENCE [LARGE SCALE GENOMIC DNA]</scope>
    <source>
        <strain evidence="6">ATCC 43099 / DSM 3394 / CCM 3739 / CIP 104546 / IAM 13178 / JCM 8861 / NBRC 102185 / NCIMB 2190 / MS3</strain>
    </source>
</reference>
<name>D3SSN7_NATMM</name>
<dbReference type="Gene3D" id="3.40.50.150">
    <property type="entry name" value="Vaccinia Virus protein VP39"/>
    <property type="match status" value="1"/>
</dbReference>
<dbReference type="AlphaFoldDB" id="D3SSN7"/>
<sequence>MSPRDDTDTEWDSTSYDGNHSFVFEYGEDVVDLLEPAPDERILDLGCGTGHLTDQIARSGADVVGLDASGEMLAEARERYPDREFVRADARDFSFEAEFDAVFSNAALHWIPDQDAVLDSVAASLRPGGRFVAELGGVGNVQSIVEAVRAAAGERGYDVDSPWYFPSVGEYATVLESTGFEVRYATLFDRPTELDGGVDGLTSWLEMFGDELFAEVPEAERADVIGAVEDRLRDEYFVDGTWVADYRRLRVVAVRPSEVGLVRETNRR</sequence>
<evidence type="ECO:0000256" key="1">
    <source>
        <dbReference type="ARBA" id="ARBA00022603"/>
    </source>
</evidence>
<dbReference type="Proteomes" id="UP000011543">
    <property type="component" value="Unassembled WGS sequence"/>
</dbReference>
<dbReference type="Proteomes" id="UP000001879">
    <property type="component" value="Chromosome"/>
</dbReference>
<dbReference type="GO" id="GO:0008757">
    <property type="term" value="F:S-adenosylmethionine-dependent methyltransferase activity"/>
    <property type="evidence" value="ECO:0007669"/>
    <property type="project" value="InterPro"/>
</dbReference>
<dbReference type="EMBL" id="AOHS01000042">
    <property type="protein sequence ID" value="ELY28392.1"/>
    <property type="molecule type" value="Genomic_DNA"/>
</dbReference>
<gene>
    <name evidence="4" type="ordered locus">Nmag_3332</name>
    <name evidence="5" type="ORF">C500_13562</name>
</gene>
<reference evidence="4 6" key="2">
    <citation type="journal article" date="2012" name="BMC Genomics">
        <title>A comparative genomics perspective on the genetic content of the alkaliphilic haloarchaeon Natrialba magadii ATCC 43099T.</title>
        <authorList>
            <person name="Siddaramappa S."/>
            <person name="Challacombe J.F."/>
            <person name="Decastro R.E."/>
            <person name="Pfeiffer F."/>
            <person name="Sastre D.E."/>
            <person name="Gimenez M.I."/>
            <person name="Paggi R.A."/>
            <person name="Detter J.C."/>
            <person name="Davenport K.W."/>
            <person name="Goodwin L.A."/>
            <person name="Kyrpides N."/>
            <person name="Tapia R."/>
            <person name="Pitluck S."/>
            <person name="Lucas S."/>
            <person name="Woyke T."/>
            <person name="Maupin-Furlow J.A."/>
        </authorList>
    </citation>
    <scope>NUCLEOTIDE SEQUENCE [LARGE SCALE GENOMIC DNA]</scope>
    <source>
        <strain evidence="4">ATCC 43099</strain>
        <strain evidence="6">ATCC 43099 / DSM 3394 / CCM 3739 / CIP 104546 / IAM 13178 / JCM 8861 / NBRC 102185 / NCIMB 2190 / MS3</strain>
    </source>
</reference>
<keyword evidence="1 4" id="KW-0489">Methyltransferase</keyword>
<dbReference type="SUPFAM" id="SSF53335">
    <property type="entry name" value="S-adenosyl-L-methionine-dependent methyltransferases"/>
    <property type="match status" value="1"/>
</dbReference>
<dbReference type="GeneID" id="8826197"/>
<organism evidence="4 6">
    <name type="scientific">Natrialba magadii (strain ATCC 43099 / DSM 3394 / CCM 3739 / CIP 104546 / IAM 13178 / JCM 8861 / NBRC 102185 / NCIMB 2190 / MS3)</name>
    <name type="common">Natronobacterium magadii</name>
    <dbReference type="NCBI Taxonomy" id="547559"/>
    <lineage>
        <taxon>Archaea</taxon>
        <taxon>Methanobacteriati</taxon>
        <taxon>Methanobacteriota</taxon>
        <taxon>Stenosarchaea group</taxon>
        <taxon>Halobacteria</taxon>
        <taxon>Halobacteriales</taxon>
        <taxon>Natrialbaceae</taxon>
        <taxon>Natrialba</taxon>
    </lineage>
</organism>
<dbReference type="RefSeq" id="WP_004215883.1">
    <property type="nucleotide sequence ID" value="NC_013922.1"/>
</dbReference>
<dbReference type="KEGG" id="nmg:Nmag_3332"/>
<dbReference type="eggNOG" id="arCOG01783">
    <property type="taxonomic scope" value="Archaea"/>
</dbReference>
<proteinExistence type="predicted"/>
<protein>
    <submittedName>
        <fullName evidence="4">S-adenosylmethionine-dependent methyltransferase</fullName>
        <ecNumber evidence="4">2.1.1.-</ecNumber>
    </submittedName>
    <submittedName>
        <fullName evidence="5">Type 11 methyltransferase</fullName>
    </submittedName>
</protein>
<feature type="domain" description="Methyltransferase" evidence="3">
    <location>
        <begin position="42"/>
        <end position="129"/>
    </location>
</feature>
<reference evidence="5 7" key="3">
    <citation type="journal article" date="2014" name="PLoS Genet.">
        <title>Phylogenetically driven sequencing of extremely halophilic archaea reveals strategies for static and dynamic osmo-response.</title>
        <authorList>
            <person name="Becker E.A."/>
            <person name="Seitzer P.M."/>
            <person name="Tritt A."/>
            <person name="Larsen D."/>
            <person name="Krusor M."/>
            <person name="Yao A.I."/>
            <person name="Wu D."/>
            <person name="Madern D."/>
            <person name="Eisen J.A."/>
            <person name="Darling A.E."/>
            <person name="Facciotti M.T."/>
        </authorList>
    </citation>
    <scope>NUCLEOTIDE SEQUENCE [LARGE SCALE GENOMIC DNA]</scope>
    <source>
        <strain evidence="7">ATCC 43099 / DSM 3394 / CCM 3739 / CIP 104546 / IAM 13178 / JCM 8861 / NBRC 102185 / NCIMB 2190 / MS3</strain>
        <strain evidence="5">MS-3</strain>
    </source>
</reference>
<keyword evidence="6" id="KW-1185">Reference proteome</keyword>
<dbReference type="HOGENOM" id="CLU_037990_5_3_2"/>
<dbReference type="InterPro" id="IPR029063">
    <property type="entry name" value="SAM-dependent_MTases_sf"/>
</dbReference>
<evidence type="ECO:0000313" key="4">
    <source>
        <dbReference type="EMBL" id="ADD06882.1"/>
    </source>
</evidence>